<proteinExistence type="predicted"/>
<dbReference type="AlphaFoldDB" id="A0A0D6LT50"/>
<reference evidence="1 2" key="1">
    <citation type="submission" date="2013-05" db="EMBL/GenBank/DDBJ databases">
        <title>Draft genome of the parasitic nematode Anyclostoma ceylanicum.</title>
        <authorList>
            <person name="Mitreva M."/>
        </authorList>
    </citation>
    <scope>NUCLEOTIDE SEQUENCE [LARGE SCALE GENOMIC DNA]</scope>
</reference>
<keyword evidence="2" id="KW-1185">Reference proteome</keyword>
<protein>
    <submittedName>
        <fullName evidence="1">Uncharacterized protein</fullName>
    </submittedName>
</protein>
<organism evidence="1 2">
    <name type="scientific">Ancylostoma ceylanicum</name>
    <dbReference type="NCBI Taxonomy" id="53326"/>
    <lineage>
        <taxon>Eukaryota</taxon>
        <taxon>Metazoa</taxon>
        <taxon>Ecdysozoa</taxon>
        <taxon>Nematoda</taxon>
        <taxon>Chromadorea</taxon>
        <taxon>Rhabditida</taxon>
        <taxon>Rhabditina</taxon>
        <taxon>Rhabditomorpha</taxon>
        <taxon>Strongyloidea</taxon>
        <taxon>Ancylostomatidae</taxon>
        <taxon>Ancylostomatinae</taxon>
        <taxon>Ancylostoma</taxon>
    </lineage>
</organism>
<dbReference type="Proteomes" id="UP000054495">
    <property type="component" value="Unassembled WGS sequence"/>
</dbReference>
<gene>
    <name evidence="1" type="ORF">ANCCEY_07692</name>
</gene>
<accession>A0A0D6LT50</accession>
<name>A0A0D6LT50_9BILA</name>
<sequence length="137" mass="15703">MAWIPRFRGFDSKERRMGSSGLSQEDVLLGSHHPEGAVQYAAIVPLDGLITQFHLQPEILVRLSKCNKKRAACDLHECMREVHLESEKWAGPKMDTEPEFAQGGGVKCFQKKLRELRAKRVHYSKCSRKQRVTKLRS</sequence>
<evidence type="ECO:0000313" key="2">
    <source>
        <dbReference type="Proteomes" id="UP000054495"/>
    </source>
</evidence>
<evidence type="ECO:0000313" key="1">
    <source>
        <dbReference type="EMBL" id="EPB73231.1"/>
    </source>
</evidence>
<dbReference type="EMBL" id="KE125000">
    <property type="protein sequence ID" value="EPB73231.1"/>
    <property type="molecule type" value="Genomic_DNA"/>
</dbReference>